<evidence type="ECO:0000259" key="3">
    <source>
        <dbReference type="Pfam" id="PF21117"/>
    </source>
</evidence>
<evidence type="ECO:0000313" key="5">
    <source>
        <dbReference type="Proteomes" id="UP000007490"/>
    </source>
</evidence>
<dbReference type="SUPFAM" id="SSF52540">
    <property type="entry name" value="P-loop containing nucleoside triphosphate hydrolases"/>
    <property type="match status" value="1"/>
</dbReference>
<gene>
    <name evidence="4" type="ordered locus">Metbo_1844</name>
</gene>
<feature type="domain" description="ATPase of the ABC class C-terminal" evidence="1">
    <location>
        <begin position="168"/>
        <end position="444"/>
    </location>
</feature>
<reference evidence="4 5" key="2">
    <citation type="journal article" date="2014" name="Int. J. Syst. Evol. Microbiol.">
        <title>Methanobacterium paludis sp. nov. and a novel strain of Methanobacterium lacus isolated from northern peatlands.</title>
        <authorList>
            <person name="Cadillo-Quiroz H."/>
            <person name="Brauer S.L."/>
            <person name="Goodson N."/>
            <person name="Yavitt J.B."/>
            <person name="Zinder S.H."/>
        </authorList>
    </citation>
    <scope>NUCLEOTIDE SEQUENCE [LARGE SCALE GENOMIC DNA]</scope>
    <source>
        <strain evidence="4 5">AL-21</strain>
    </source>
</reference>
<dbReference type="Pfam" id="PF09818">
    <property type="entry name" value="ABC_ATPase"/>
    <property type="match status" value="1"/>
</dbReference>
<accession>F0TAJ4</accession>
<dbReference type="KEGG" id="mel:Metbo_1844"/>
<feature type="domain" description="ATPase of the ABC class N-terminal" evidence="2">
    <location>
        <begin position="5"/>
        <end position="160"/>
    </location>
</feature>
<proteinExistence type="predicted"/>
<dbReference type="InterPro" id="IPR046834">
    <property type="entry name" value="ABC_ATPase_C"/>
</dbReference>
<dbReference type="EMBL" id="CP002551">
    <property type="protein sequence ID" value="ADZ10066.1"/>
    <property type="molecule type" value="Genomic_DNA"/>
</dbReference>
<dbReference type="PANTHER" id="PTHR38149">
    <property type="entry name" value="ATPASE"/>
    <property type="match status" value="1"/>
</dbReference>
<dbReference type="OrthoDB" id="18388at2157"/>
<dbReference type="Pfam" id="PF20446">
    <property type="entry name" value="ABC_N"/>
    <property type="match status" value="1"/>
</dbReference>
<reference evidence="5" key="1">
    <citation type="submission" date="2011-02" db="EMBL/GenBank/DDBJ databases">
        <title>Complete sequence of Methanobacterium sp. AL-21.</title>
        <authorList>
            <consortium name="US DOE Joint Genome Institute"/>
            <person name="Lucas S."/>
            <person name="Copeland A."/>
            <person name="Lapidus A."/>
            <person name="Cheng J.-F."/>
            <person name="Goodwin L."/>
            <person name="Pitluck S."/>
            <person name="Chertkov O."/>
            <person name="Detter J.C."/>
            <person name="Han C."/>
            <person name="Tapia R."/>
            <person name="Land M."/>
            <person name="Hauser L."/>
            <person name="Kyrpides N."/>
            <person name="Ivanova N."/>
            <person name="Mikhailova N."/>
            <person name="Pagani I."/>
            <person name="Cadillo-Quiroz H."/>
            <person name="Imachi H."/>
            <person name="Zinder S."/>
            <person name="Liu W."/>
            <person name="Woyke T."/>
        </authorList>
    </citation>
    <scope>NUCLEOTIDE SEQUENCE [LARGE SCALE GENOMIC DNA]</scope>
    <source>
        <strain evidence="5">AL-21</strain>
    </source>
</reference>
<dbReference type="InterPro" id="IPR019195">
    <property type="entry name" value="ABC_ATPase_put"/>
</dbReference>
<dbReference type="eggNOG" id="arCOG01746">
    <property type="taxonomic scope" value="Archaea"/>
</dbReference>
<name>F0TAJ4_METLA</name>
<dbReference type="InterPro" id="IPR027417">
    <property type="entry name" value="P-loop_NTPase"/>
</dbReference>
<dbReference type="RefSeq" id="WP_013645417.1">
    <property type="nucleotide sequence ID" value="NC_015216.1"/>
</dbReference>
<evidence type="ECO:0000313" key="4">
    <source>
        <dbReference type="EMBL" id="ADZ10066.1"/>
    </source>
</evidence>
<protein>
    <submittedName>
        <fullName evidence="4">ABC transporter, ATPase</fullName>
    </submittedName>
</protein>
<dbReference type="Proteomes" id="UP000007490">
    <property type="component" value="Chromosome"/>
</dbReference>
<feature type="domain" description="MRB1590-like C-terminal" evidence="3">
    <location>
        <begin position="464"/>
        <end position="566"/>
    </location>
</feature>
<dbReference type="GeneID" id="10278301"/>
<dbReference type="InterPro" id="IPR049069">
    <property type="entry name" value="MRB1590-like_C"/>
</dbReference>
<dbReference type="AlphaFoldDB" id="F0TAJ4"/>
<organism evidence="4 5">
    <name type="scientific">Methanobacterium lacus (strain AL-21)</name>
    <dbReference type="NCBI Taxonomy" id="877455"/>
    <lineage>
        <taxon>Archaea</taxon>
        <taxon>Methanobacteriati</taxon>
        <taxon>Methanobacteriota</taxon>
        <taxon>Methanomada group</taxon>
        <taxon>Methanobacteria</taxon>
        <taxon>Methanobacteriales</taxon>
        <taxon>Methanobacteriaceae</taxon>
        <taxon>Methanobacterium</taxon>
    </lineage>
</organism>
<dbReference type="HOGENOM" id="CLU_021720_2_0_2"/>
<evidence type="ECO:0000259" key="1">
    <source>
        <dbReference type="Pfam" id="PF09818"/>
    </source>
</evidence>
<evidence type="ECO:0000259" key="2">
    <source>
        <dbReference type="Pfam" id="PF20446"/>
    </source>
</evidence>
<dbReference type="InterPro" id="IPR046833">
    <property type="entry name" value="ABC_N"/>
</dbReference>
<sequence>MKNYKQLQKLFGMIDGRGYKNYNEIKGIYKFDFFTLEILHVQRDPFASPSLIRILMDEVTFPRELLSNHGRKIAVADYIGRVFNKSIKKQVQGKTGSGKSGVISIDSGGPEILERTSVSIDESSLEIRLSVGLPAKGRRILGKEAKKLFLEILPRIITESCIHDHVDAEDLREHVFINEDSDFIRNELKKRGIVAFILDGSVLPRMSGISEEPLEGAVKFKTPESLLISIETPNHGTLTGMGIPEGVTLVVGGGYHGKSTLLNAIERGIYNHRYGDGREMVVTDPNAVKIRAEDGRRIEGVDISSFIHDPPLNKDTSKFSSENASGSTSQAANIMEAIEVGADLLLFDEDTSATNFMIRDERMQKLVSKDKEPITPFIDRVKELRNEHGISTIMVMGGSGDYFEVADTVIMMDNYVPHDVTELAMDVRKEIPINRKIETSSKFGYKKRCPLSGCLKPFKGKRLKLDARGKTMITFGNELVELSHVEQIVDTSQTRAIAYAMNYISPKYLNGEMSMENIMKELKKDIETNGLDYLAPSGRKYPNNLSKPRIFEIAAALNRIRTFKVRSCQ</sequence>
<keyword evidence="5" id="KW-1185">Reference proteome</keyword>
<dbReference type="Pfam" id="PF21117">
    <property type="entry name" value="MRB1590_C"/>
    <property type="match status" value="1"/>
</dbReference>
<dbReference type="PANTHER" id="PTHR38149:SF1">
    <property type="entry name" value="ATPASE"/>
    <property type="match status" value="1"/>
</dbReference>